<reference evidence="2 3" key="1">
    <citation type="journal article" date="2013" name="PLoS ONE">
        <title>Cultivation and Complete Genome Sequencing of Gloeobacter kilaueensis sp. nov., from a Lava Cave in Kilauea Caldera, Hawai'i.</title>
        <authorList>
            <person name="Saw J.H."/>
            <person name="Schatz M."/>
            <person name="Brown M.V."/>
            <person name="Kunkel D.D."/>
            <person name="Foster J.S."/>
            <person name="Shick H."/>
            <person name="Christensen S."/>
            <person name="Hou S."/>
            <person name="Wan X."/>
            <person name="Donachie S.P."/>
        </authorList>
    </citation>
    <scope>NUCLEOTIDE SEQUENCE [LARGE SCALE GENOMIC DNA]</scope>
    <source>
        <strain evidence="3">JS</strain>
    </source>
</reference>
<feature type="transmembrane region" description="Helical" evidence="1">
    <location>
        <begin position="62"/>
        <end position="80"/>
    </location>
</feature>
<keyword evidence="1" id="KW-1133">Transmembrane helix</keyword>
<keyword evidence="3" id="KW-1185">Reference proteome</keyword>
<protein>
    <submittedName>
        <fullName evidence="2">Uncharacterized protein</fullName>
    </submittedName>
</protein>
<dbReference type="EMBL" id="CP003587">
    <property type="protein sequence ID" value="AGY56689.1"/>
    <property type="molecule type" value="Genomic_DNA"/>
</dbReference>
<dbReference type="KEGG" id="glj:GKIL_0443"/>
<dbReference type="AlphaFoldDB" id="U5QGC4"/>
<name>U5QGC4_GLOK1</name>
<accession>U5QGC4</accession>
<keyword evidence="1" id="KW-0472">Membrane</keyword>
<dbReference type="HOGENOM" id="CLU_2368893_0_0_3"/>
<evidence type="ECO:0000313" key="3">
    <source>
        <dbReference type="Proteomes" id="UP000017396"/>
    </source>
</evidence>
<evidence type="ECO:0000313" key="2">
    <source>
        <dbReference type="EMBL" id="AGY56689.1"/>
    </source>
</evidence>
<dbReference type="Proteomes" id="UP000017396">
    <property type="component" value="Chromosome"/>
</dbReference>
<gene>
    <name evidence="2" type="ORF">GKIL_0443</name>
</gene>
<evidence type="ECO:0000256" key="1">
    <source>
        <dbReference type="SAM" id="Phobius"/>
    </source>
</evidence>
<organism evidence="2 3">
    <name type="scientific">Gloeobacter kilaueensis (strain ATCC BAA-2537 / CCAP 1431/1 / ULC 316 / JS1)</name>
    <dbReference type="NCBI Taxonomy" id="1183438"/>
    <lineage>
        <taxon>Bacteria</taxon>
        <taxon>Bacillati</taxon>
        <taxon>Cyanobacteriota</taxon>
        <taxon>Cyanophyceae</taxon>
        <taxon>Gloeobacterales</taxon>
        <taxon>Gloeobacteraceae</taxon>
        <taxon>Gloeobacter</taxon>
    </lineage>
</organism>
<sequence>MRGQGLFKGPVLADDIYNKIAKTCTCFALSGQKWFHHPDRPGDLFKISHAYLDIVRRLFRRLALYCVIAFYSSFSFFLTIEIGDCFGDLEGKICI</sequence>
<keyword evidence="1" id="KW-0812">Transmembrane</keyword>
<proteinExistence type="predicted"/>